<dbReference type="InterPro" id="IPR016032">
    <property type="entry name" value="Sig_transdc_resp-reg_C-effctor"/>
</dbReference>
<evidence type="ECO:0000313" key="1">
    <source>
        <dbReference type="EMBL" id="QIZ78330.1"/>
    </source>
</evidence>
<evidence type="ECO:0000313" key="2">
    <source>
        <dbReference type="Proteomes" id="UP000501602"/>
    </source>
</evidence>
<keyword evidence="2" id="KW-1185">Reference proteome</keyword>
<name>A0A6H1UI97_9GAMM</name>
<dbReference type="RefSeq" id="WP_168662189.1">
    <property type="nucleotide sequence ID" value="NZ_CP051180.1"/>
</dbReference>
<proteinExistence type="predicted"/>
<protein>
    <recommendedName>
        <fullName evidence="3">Regulatory protein, luxR family</fullName>
    </recommendedName>
</protein>
<organism evidence="1 2">
    <name type="scientific">Ferrimonas lipolytica</name>
    <dbReference type="NCBI Taxonomy" id="2724191"/>
    <lineage>
        <taxon>Bacteria</taxon>
        <taxon>Pseudomonadati</taxon>
        <taxon>Pseudomonadota</taxon>
        <taxon>Gammaproteobacteria</taxon>
        <taxon>Alteromonadales</taxon>
        <taxon>Ferrimonadaceae</taxon>
        <taxon>Ferrimonas</taxon>
    </lineage>
</organism>
<dbReference type="EMBL" id="CP051180">
    <property type="protein sequence ID" value="QIZ78330.1"/>
    <property type="molecule type" value="Genomic_DNA"/>
</dbReference>
<gene>
    <name evidence="1" type="ORF">HER31_16350</name>
</gene>
<dbReference type="Proteomes" id="UP000501602">
    <property type="component" value="Chromosome"/>
</dbReference>
<dbReference type="GO" id="GO:0006355">
    <property type="term" value="P:regulation of DNA-templated transcription"/>
    <property type="evidence" value="ECO:0007669"/>
    <property type="project" value="InterPro"/>
</dbReference>
<accession>A0A6H1UI97</accession>
<dbReference type="GO" id="GO:0003677">
    <property type="term" value="F:DNA binding"/>
    <property type="evidence" value="ECO:0007669"/>
    <property type="project" value="InterPro"/>
</dbReference>
<reference evidence="1 2" key="1">
    <citation type="submission" date="2020-04" db="EMBL/GenBank/DDBJ databases">
        <title>Ferrimonas sp. S7 isolated from sea water.</title>
        <authorList>
            <person name="Bae S.S."/>
            <person name="Baek K."/>
        </authorList>
    </citation>
    <scope>NUCLEOTIDE SEQUENCE [LARGE SCALE GENOMIC DNA]</scope>
    <source>
        <strain evidence="1 2">S7</strain>
    </source>
</reference>
<evidence type="ECO:0008006" key="3">
    <source>
        <dbReference type="Google" id="ProtNLM"/>
    </source>
</evidence>
<dbReference type="SUPFAM" id="SSF46894">
    <property type="entry name" value="C-terminal effector domain of the bipartite response regulators"/>
    <property type="match status" value="1"/>
</dbReference>
<dbReference type="AlphaFoldDB" id="A0A6H1UI97"/>
<dbReference type="KEGG" id="fes:HER31_16350"/>
<sequence>MSMNATSPLLATYQDQLNTIIQRAGACDAAFLLDFSEPEFWLGKGWLKGIKNRKSLLYTSPELERFMHRVRSELTKLDHDLMRSVERERYVWSPEATSFHGYAQPYREYEKQITLSFELPGFPHVKAGCNLFFELGFCQDEASILSHINSIEKDLQILAINIASQRLLASPLEDYQLLKPATVGIIRDIANGLSRKQLSETHFMTSRGIDYHVEKAKLTLGAKNTSQLIHLSHQMLII</sequence>